<keyword evidence="3" id="KW-1185">Reference proteome</keyword>
<dbReference type="Pfam" id="PF07336">
    <property type="entry name" value="ABATE"/>
    <property type="match status" value="1"/>
</dbReference>
<sequence>MPESRYARDSSDIDVRSQLIFTDDTVDALQFVAALLDTVPLASESGADELSEPAQLSRLLAAWKYSGRHDGDARELAEVRAARDRLRALWALDRDAAVDEVNAILAQARALPRLVRHDDEDWHIHATSPEAPLAERILVEAAMAFVDVIRADATERLRTCAADDCEGSFLDLSKNASRLYCSARCGNRVAARAHRARAADAG</sequence>
<dbReference type="InterPro" id="IPR021005">
    <property type="entry name" value="Znf_CGNR"/>
</dbReference>
<comment type="caution">
    <text evidence="2">The sequence shown here is derived from an EMBL/GenBank/DDBJ whole genome shotgun (WGS) entry which is preliminary data.</text>
</comment>
<dbReference type="PANTHER" id="PTHR35525:SF3">
    <property type="entry name" value="BLL6575 PROTEIN"/>
    <property type="match status" value="1"/>
</dbReference>
<evidence type="ECO:0000259" key="1">
    <source>
        <dbReference type="Pfam" id="PF11706"/>
    </source>
</evidence>
<dbReference type="InterPro" id="IPR023286">
    <property type="entry name" value="ABATE_dom_sf"/>
</dbReference>
<dbReference type="SUPFAM" id="SSF160904">
    <property type="entry name" value="Jann2411-like"/>
    <property type="match status" value="1"/>
</dbReference>
<organism evidence="2 3">
    <name type="scientific">Agromyces agglutinans</name>
    <dbReference type="NCBI Taxonomy" id="2662258"/>
    <lineage>
        <taxon>Bacteria</taxon>
        <taxon>Bacillati</taxon>
        <taxon>Actinomycetota</taxon>
        <taxon>Actinomycetes</taxon>
        <taxon>Micrococcales</taxon>
        <taxon>Microbacteriaceae</taxon>
        <taxon>Agromyces</taxon>
    </lineage>
</organism>
<dbReference type="EMBL" id="WJIF01000012">
    <property type="protein sequence ID" value="MRG61376.1"/>
    <property type="molecule type" value="Genomic_DNA"/>
</dbReference>
<evidence type="ECO:0000313" key="2">
    <source>
        <dbReference type="EMBL" id="MRG61376.1"/>
    </source>
</evidence>
<feature type="domain" description="Zinc finger CGNR" evidence="1">
    <location>
        <begin position="156"/>
        <end position="197"/>
    </location>
</feature>
<dbReference type="Gene3D" id="1.10.3300.10">
    <property type="entry name" value="Jann2411-like domain"/>
    <property type="match status" value="1"/>
</dbReference>
<accession>A0A6I2FFN5</accession>
<gene>
    <name evidence="2" type="ORF">GE115_16080</name>
</gene>
<name>A0A6I2FFN5_9MICO</name>
<dbReference type="InterPro" id="IPR010852">
    <property type="entry name" value="ABATE"/>
</dbReference>
<protein>
    <submittedName>
        <fullName evidence="2">RNA-binding protein</fullName>
    </submittedName>
</protein>
<dbReference type="PANTHER" id="PTHR35525">
    <property type="entry name" value="BLL6575 PROTEIN"/>
    <property type="match status" value="1"/>
</dbReference>
<dbReference type="Pfam" id="PF11706">
    <property type="entry name" value="zf-CGNR"/>
    <property type="match status" value="1"/>
</dbReference>
<dbReference type="AlphaFoldDB" id="A0A6I2FFN5"/>
<dbReference type="Proteomes" id="UP000431080">
    <property type="component" value="Unassembled WGS sequence"/>
</dbReference>
<reference evidence="2 3" key="1">
    <citation type="submission" date="2019-10" db="EMBL/GenBank/DDBJ databases">
        <authorList>
            <person name="Nie G."/>
            <person name="Ming H."/>
            <person name="Yi B."/>
        </authorList>
    </citation>
    <scope>NUCLEOTIDE SEQUENCE [LARGE SCALE GENOMIC DNA]</scope>
    <source>
        <strain evidence="2 3">CFH 90414</strain>
    </source>
</reference>
<evidence type="ECO:0000313" key="3">
    <source>
        <dbReference type="Proteomes" id="UP000431080"/>
    </source>
</evidence>
<proteinExistence type="predicted"/>